<proteinExistence type="inferred from homology"/>
<evidence type="ECO:0000256" key="1">
    <source>
        <dbReference type="ARBA" id="ARBA00006479"/>
    </source>
</evidence>
<comment type="similarity">
    <text evidence="1">Belongs to the ROK (NagC/XylR) family.</text>
</comment>
<dbReference type="CDD" id="cd23763">
    <property type="entry name" value="ASKHA_ATPase_ROK"/>
    <property type="match status" value="1"/>
</dbReference>
<dbReference type="InterPro" id="IPR000600">
    <property type="entry name" value="ROK"/>
</dbReference>
<reference evidence="2 3" key="1">
    <citation type="submission" date="2019-03" db="EMBL/GenBank/DDBJ databases">
        <title>Dyadobacter AR-3-6 sp. nov., isolated from arctic soil.</title>
        <authorList>
            <person name="Chaudhary D.K."/>
        </authorList>
    </citation>
    <scope>NUCLEOTIDE SEQUENCE [LARGE SCALE GENOMIC DNA]</scope>
    <source>
        <strain evidence="2 3">AR-3-6</strain>
    </source>
</reference>
<dbReference type="AlphaFoldDB" id="A0A4R5D8S7"/>
<dbReference type="InterPro" id="IPR043129">
    <property type="entry name" value="ATPase_NBD"/>
</dbReference>
<dbReference type="PANTHER" id="PTHR18964">
    <property type="entry name" value="ROK (REPRESSOR, ORF, KINASE) FAMILY"/>
    <property type="match status" value="1"/>
</dbReference>
<dbReference type="OrthoDB" id="9810372at2"/>
<dbReference type="Pfam" id="PF00480">
    <property type="entry name" value="ROK"/>
    <property type="match status" value="1"/>
</dbReference>
<comment type="caution">
    <text evidence="2">The sequence shown here is derived from an EMBL/GenBank/DDBJ whole genome shotgun (WGS) entry which is preliminary data.</text>
</comment>
<sequence>MEQYLGIDVGGTNVKMGIVDASDGRISNFYSHDTASWRSSGHFIERLGDAIALQLVEYPSVKKVGIGVPGLTDRARTKLIEITAIPEIDGIAIVPDLKERFPNHDFFLENDANAAALGEYYFGEDKLPEDYIFVTLGTGIGGAAIIDKKVFKGGGGNAMEPGHVPSKNGKVLERNIGKKELLDMANTMRAAYTGTTQLPSDGTISTTGLVAAASEGDELAKQIFFEMGYLLGEGLVSMIRILDITTILIGGGISASFEFILPAINDRFQYWLTPYYLKTINIKRATLANDAGLLGAASLCFD</sequence>
<evidence type="ECO:0000313" key="3">
    <source>
        <dbReference type="Proteomes" id="UP000294850"/>
    </source>
</evidence>
<dbReference type="EMBL" id="SMFL01000017">
    <property type="protein sequence ID" value="TDE09969.1"/>
    <property type="molecule type" value="Genomic_DNA"/>
</dbReference>
<organism evidence="2 3">
    <name type="scientific">Dyadobacter psychrotolerans</name>
    <dbReference type="NCBI Taxonomy" id="2541721"/>
    <lineage>
        <taxon>Bacteria</taxon>
        <taxon>Pseudomonadati</taxon>
        <taxon>Bacteroidota</taxon>
        <taxon>Cytophagia</taxon>
        <taxon>Cytophagales</taxon>
        <taxon>Spirosomataceae</taxon>
        <taxon>Dyadobacter</taxon>
    </lineage>
</organism>
<gene>
    <name evidence="2" type="ORF">E0F88_29005</name>
</gene>
<protein>
    <submittedName>
        <fullName evidence="2">ROK family protein</fullName>
    </submittedName>
</protein>
<dbReference type="Gene3D" id="3.30.420.40">
    <property type="match status" value="2"/>
</dbReference>
<dbReference type="RefSeq" id="WP_131961846.1">
    <property type="nucleotide sequence ID" value="NZ_SMFL01000017.1"/>
</dbReference>
<keyword evidence="3" id="KW-1185">Reference proteome</keyword>
<dbReference type="Proteomes" id="UP000294850">
    <property type="component" value="Unassembled WGS sequence"/>
</dbReference>
<evidence type="ECO:0000313" key="2">
    <source>
        <dbReference type="EMBL" id="TDE09969.1"/>
    </source>
</evidence>
<name>A0A4R5D8S7_9BACT</name>
<accession>A0A4R5D8S7</accession>
<dbReference type="PANTHER" id="PTHR18964:SF149">
    <property type="entry name" value="BIFUNCTIONAL UDP-N-ACETYLGLUCOSAMINE 2-EPIMERASE_N-ACETYLMANNOSAMINE KINASE"/>
    <property type="match status" value="1"/>
</dbReference>
<dbReference type="SUPFAM" id="SSF53067">
    <property type="entry name" value="Actin-like ATPase domain"/>
    <property type="match status" value="1"/>
</dbReference>